<protein>
    <recommendedName>
        <fullName evidence="4">Lipoprotein</fullName>
    </recommendedName>
</protein>
<dbReference type="RefSeq" id="WP_027473631.1">
    <property type="nucleotide sequence ID" value="NZ_BAMD01000026.1"/>
</dbReference>
<name>W7YGR5_9BACT</name>
<gene>
    <name evidence="2" type="ORF">JCM21142_52244</name>
</gene>
<reference evidence="2 3" key="1">
    <citation type="journal article" date="2014" name="Genome Announc.">
        <title>Draft Genome Sequence of Cytophaga fermentans JCM 21142T, a Facultative Anaerobe Isolated from Marine Mud.</title>
        <authorList>
            <person name="Starns D."/>
            <person name="Oshima K."/>
            <person name="Suda W."/>
            <person name="Iino T."/>
            <person name="Yuki M."/>
            <person name="Inoue J."/>
            <person name="Kitamura K."/>
            <person name="Iida T."/>
            <person name="Darby A."/>
            <person name="Hattori M."/>
            <person name="Ohkuma M."/>
        </authorList>
    </citation>
    <scope>NUCLEOTIDE SEQUENCE [LARGE SCALE GENOMIC DNA]</scope>
    <source>
        <strain evidence="2 3">JCM 21142</strain>
    </source>
</reference>
<organism evidence="2 3">
    <name type="scientific">Saccharicrinis fermentans DSM 9555 = JCM 21142</name>
    <dbReference type="NCBI Taxonomy" id="869213"/>
    <lineage>
        <taxon>Bacteria</taxon>
        <taxon>Pseudomonadati</taxon>
        <taxon>Bacteroidota</taxon>
        <taxon>Bacteroidia</taxon>
        <taxon>Marinilabiliales</taxon>
        <taxon>Marinilabiliaceae</taxon>
        <taxon>Saccharicrinis</taxon>
    </lineage>
</organism>
<accession>W7YGR5</accession>
<proteinExistence type="predicted"/>
<dbReference type="Proteomes" id="UP000019402">
    <property type="component" value="Unassembled WGS sequence"/>
</dbReference>
<dbReference type="STRING" id="869213.GCA_000517085_04402"/>
<sequence length="128" mass="13993">MKKMFLLPIALGMVLSFITWGCEDEEEDAFCEAFTSPECSELSFNACSDENGDYYENGDVKYYCSEYYEDGDEDECDGAADQLILDSGCVSSSESSASLKSATLSYKSFVLSAMAEVRTQAKFAAGCN</sequence>
<dbReference type="EMBL" id="BAMD01000026">
    <property type="protein sequence ID" value="GAF03566.1"/>
    <property type="molecule type" value="Genomic_DNA"/>
</dbReference>
<feature type="chain" id="PRO_5004907313" description="Lipoprotein" evidence="1">
    <location>
        <begin position="22"/>
        <end position="128"/>
    </location>
</feature>
<dbReference type="AlphaFoldDB" id="W7YGR5"/>
<evidence type="ECO:0000256" key="1">
    <source>
        <dbReference type="SAM" id="SignalP"/>
    </source>
</evidence>
<keyword evidence="1" id="KW-0732">Signal</keyword>
<feature type="signal peptide" evidence="1">
    <location>
        <begin position="1"/>
        <end position="21"/>
    </location>
</feature>
<evidence type="ECO:0000313" key="3">
    <source>
        <dbReference type="Proteomes" id="UP000019402"/>
    </source>
</evidence>
<comment type="caution">
    <text evidence="2">The sequence shown here is derived from an EMBL/GenBank/DDBJ whole genome shotgun (WGS) entry which is preliminary data.</text>
</comment>
<keyword evidence="3" id="KW-1185">Reference proteome</keyword>
<evidence type="ECO:0000313" key="2">
    <source>
        <dbReference type="EMBL" id="GAF03566.1"/>
    </source>
</evidence>
<evidence type="ECO:0008006" key="4">
    <source>
        <dbReference type="Google" id="ProtNLM"/>
    </source>
</evidence>